<dbReference type="GO" id="GO:0005829">
    <property type="term" value="C:cytosol"/>
    <property type="evidence" value="ECO:0007669"/>
    <property type="project" value="TreeGrafter"/>
</dbReference>
<organism evidence="1 2">
    <name type="scientific">Glutamicibacter creatinolyticus</name>
    <dbReference type="NCBI Taxonomy" id="162496"/>
    <lineage>
        <taxon>Bacteria</taxon>
        <taxon>Bacillati</taxon>
        <taxon>Actinomycetota</taxon>
        <taxon>Actinomycetes</taxon>
        <taxon>Micrococcales</taxon>
        <taxon>Micrococcaceae</taxon>
        <taxon>Glutamicibacter</taxon>
    </lineage>
</organism>
<keyword evidence="2" id="KW-1185">Reference proteome</keyword>
<dbReference type="InterPro" id="IPR036412">
    <property type="entry name" value="HAD-like_sf"/>
</dbReference>
<dbReference type="NCBIfam" id="TIGR03351">
    <property type="entry name" value="PhnX-like"/>
    <property type="match status" value="1"/>
</dbReference>
<dbReference type="InterPro" id="IPR050155">
    <property type="entry name" value="HAD-like_hydrolase_sf"/>
</dbReference>
<dbReference type="Proteomes" id="UP000307000">
    <property type="component" value="Chromosome"/>
</dbReference>
<protein>
    <submittedName>
        <fullName evidence="1">Phosphonoacetaldehyde hydrolase</fullName>
    </submittedName>
</protein>
<dbReference type="GO" id="GO:0008967">
    <property type="term" value="F:phosphoglycolate phosphatase activity"/>
    <property type="evidence" value="ECO:0007669"/>
    <property type="project" value="TreeGrafter"/>
</dbReference>
<dbReference type="Pfam" id="PF00702">
    <property type="entry name" value="Hydrolase"/>
    <property type="match status" value="1"/>
</dbReference>
<keyword evidence="1" id="KW-0378">Hydrolase</keyword>
<dbReference type="AlphaFoldDB" id="A0A5B7WXA4"/>
<dbReference type="PANTHER" id="PTHR43434:SF19">
    <property type="entry name" value="PHOSPHONOACETALDEHYDE HYDROLASE"/>
    <property type="match status" value="1"/>
</dbReference>
<evidence type="ECO:0000313" key="1">
    <source>
        <dbReference type="EMBL" id="QCY48559.1"/>
    </source>
</evidence>
<dbReference type="PANTHER" id="PTHR43434">
    <property type="entry name" value="PHOSPHOGLYCOLATE PHOSPHATASE"/>
    <property type="match status" value="1"/>
</dbReference>
<dbReference type="Gene3D" id="1.10.150.240">
    <property type="entry name" value="Putative phosphatase, domain 2"/>
    <property type="match status" value="1"/>
</dbReference>
<dbReference type="Gene3D" id="3.40.50.1000">
    <property type="entry name" value="HAD superfamily/HAD-like"/>
    <property type="match status" value="1"/>
</dbReference>
<dbReference type="InterPro" id="IPR023198">
    <property type="entry name" value="PGP-like_dom2"/>
</dbReference>
<gene>
    <name evidence="1" type="ORF">GcLGCM259_2852</name>
</gene>
<name>A0A5B7WXA4_9MICC</name>
<reference evidence="1 2" key="1">
    <citation type="submission" date="2018-12" db="EMBL/GenBank/DDBJ databases">
        <title>Complete Genome Sequence of Glutamicibacter creatinolyticus strain LGCM259,isolated from an abscess of a 12-year-old mare in Italy.</title>
        <authorList>
            <person name="Santos R.G."/>
            <person name="Silva A.L."/>
            <person name="Seyffert N."/>
            <person name="Castro T.L.P."/>
            <person name="Attili A.R."/>
            <person name="Rifici C."/>
            <person name="Mazzullo G."/>
            <person name="Brenig B."/>
            <person name="Venanzi F."/>
            <person name="Azevedo V."/>
        </authorList>
    </citation>
    <scope>NUCLEOTIDE SEQUENCE [LARGE SCALE GENOMIC DNA]</scope>
    <source>
        <strain evidence="1 2">LGCM 259</strain>
    </source>
</reference>
<proteinExistence type="predicted"/>
<dbReference type="SUPFAM" id="SSF56784">
    <property type="entry name" value="HAD-like"/>
    <property type="match status" value="1"/>
</dbReference>
<evidence type="ECO:0000313" key="2">
    <source>
        <dbReference type="Proteomes" id="UP000307000"/>
    </source>
</evidence>
<accession>A0A5B7WXA4</accession>
<sequence>MIELIVCDMAGTTVDEHGDVYRALENAVRETGVEVAADDLQTWMGAEKREAITELIRLGGGEPESREVDKAFERFRELLLGYYTQNPPTALPGVEQALRELSARGVKVALSTGFSRDVMEVLLGVLGWNVGEGELLDAAVPADEVAAGRPAPYMIHRAMEQTGVQNVARVLAAGDTVNDLLAARNAGVHAVGVLTGKLQRAELEEQPHDAVLEGVKDLPKYLASLDAVSV</sequence>
<dbReference type="RefSeq" id="WP_138927055.1">
    <property type="nucleotide sequence ID" value="NZ_CP034412.1"/>
</dbReference>
<dbReference type="InterPro" id="IPR022468">
    <property type="entry name" value="PhnX-like"/>
</dbReference>
<dbReference type="SFLD" id="SFLDS00003">
    <property type="entry name" value="Haloacid_Dehalogenase"/>
    <property type="match status" value="1"/>
</dbReference>
<dbReference type="KEGG" id="gcr:GcLGCM259_2852"/>
<dbReference type="GO" id="GO:0006281">
    <property type="term" value="P:DNA repair"/>
    <property type="evidence" value="ECO:0007669"/>
    <property type="project" value="TreeGrafter"/>
</dbReference>
<dbReference type="InterPro" id="IPR023214">
    <property type="entry name" value="HAD_sf"/>
</dbReference>
<dbReference type="SFLD" id="SFLDG01129">
    <property type="entry name" value="C1.5:_HAD__Beta-PGM__Phosphata"/>
    <property type="match status" value="1"/>
</dbReference>
<dbReference type="EMBL" id="CP034412">
    <property type="protein sequence ID" value="QCY48559.1"/>
    <property type="molecule type" value="Genomic_DNA"/>
</dbReference>